<evidence type="ECO:0008006" key="4">
    <source>
        <dbReference type="Google" id="ProtNLM"/>
    </source>
</evidence>
<dbReference type="AlphaFoldDB" id="A0A1V2KCH7"/>
<dbReference type="RefSeq" id="WP_076951292.1">
    <property type="nucleotide sequence ID" value="NZ_MNPW01000004.1"/>
</dbReference>
<protein>
    <recommendedName>
        <fullName evidence="4">DUF1120 domain-containing protein</fullName>
    </recommendedName>
</protein>
<evidence type="ECO:0000256" key="1">
    <source>
        <dbReference type="SAM" id="SignalP"/>
    </source>
</evidence>
<dbReference type="Pfam" id="PF06551">
    <property type="entry name" value="DUF1120"/>
    <property type="match status" value="1"/>
</dbReference>
<accession>A0A1V2KCH7</accession>
<dbReference type="Proteomes" id="UP000189295">
    <property type="component" value="Unassembled WGS sequence"/>
</dbReference>
<feature type="chain" id="PRO_5010696620" description="DUF1120 domain-containing protein" evidence="1">
    <location>
        <begin position="21"/>
        <end position="213"/>
    </location>
</feature>
<sequence>MKNSIFTAALLLASVSNVLAASSIDLSVTGAITPAACTPALSGGGVVDHGKISFSDLNKAWPYQTQLPVATLALSVNCSAATLFAVKSHDNRAGTVSAGFDVSSFGLGLVNGDKKVGWYTLKMSNSLADGVPQSVIESVDGKTWFDAPEDLQVWQPDWMRAFSAVIGSNAAPIPVQAMTTDLLIQTTIVDKRELPTGQEVPLDGSATLDIVYL</sequence>
<dbReference type="InterPro" id="IPR010546">
    <property type="entry name" value="DUF1120"/>
</dbReference>
<dbReference type="OrthoDB" id="6602106at2"/>
<feature type="signal peptide" evidence="1">
    <location>
        <begin position="1"/>
        <end position="20"/>
    </location>
</feature>
<evidence type="ECO:0000313" key="2">
    <source>
        <dbReference type="EMBL" id="ONH55214.1"/>
    </source>
</evidence>
<keyword evidence="1" id="KW-0732">Signal</keyword>
<proteinExistence type="predicted"/>
<reference evidence="2 3" key="1">
    <citation type="submission" date="2016-10" db="EMBL/GenBank/DDBJ databases">
        <title>Pseudomonas lactis sp. nov. and Pseudomonas paralactis sp. nov., isolated from bovine raw milk.</title>
        <authorList>
            <person name="Von Neubeck M."/>
            <person name="Huptas C."/>
            <person name="Glueck C."/>
            <person name="Krewinkel M."/>
            <person name="Stoeckel M."/>
            <person name="Stressler T."/>
            <person name="Fischer L."/>
            <person name="Hinrichs J."/>
            <person name="Scherer S."/>
            <person name="Wenning M."/>
        </authorList>
    </citation>
    <scope>NUCLEOTIDE SEQUENCE [LARGE SCALE GENOMIC DNA]</scope>
    <source>
        <strain evidence="2 3">DSM 17516</strain>
    </source>
</reference>
<gene>
    <name evidence="2" type="ORF">BLL36_09955</name>
</gene>
<comment type="caution">
    <text evidence="2">The sequence shown here is derived from an EMBL/GenBank/DDBJ whole genome shotgun (WGS) entry which is preliminary data.</text>
</comment>
<dbReference type="EMBL" id="MNPW01000004">
    <property type="protein sequence ID" value="ONH55214.1"/>
    <property type="molecule type" value="Genomic_DNA"/>
</dbReference>
<name>A0A1V2KCH7_PSECE</name>
<organism evidence="2 3">
    <name type="scientific">Pseudomonas cedrina subsp. cedrina</name>
    <dbReference type="NCBI Taxonomy" id="76762"/>
    <lineage>
        <taxon>Bacteria</taxon>
        <taxon>Pseudomonadati</taxon>
        <taxon>Pseudomonadota</taxon>
        <taxon>Gammaproteobacteria</taxon>
        <taxon>Pseudomonadales</taxon>
        <taxon>Pseudomonadaceae</taxon>
        <taxon>Pseudomonas</taxon>
    </lineage>
</organism>
<evidence type="ECO:0000313" key="3">
    <source>
        <dbReference type="Proteomes" id="UP000189295"/>
    </source>
</evidence>